<proteinExistence type="predicted"/>
<keyword evidence="2" id="KW-1185">Reference proteome</keyword>
<dbReference type="AlphaFoldDB" id="A0A8T0JE01"/>
<protein>
    <recommendedName>
        <fullName evidence="3">Polyketide cyclase/dehydrase</fullName>
    </recommendedName>
</protein>
<accession>A0A8T0JE01</accession>
<dbReference type="Proteomes" id="UP000822688">
    <property type="component" value="Chromosome 1"/>
</dbReference>
<evidence type="ECO:0008006" key="3">
    <source>
        <dbReference type="Google" id="ProtNLM"/>
    </source>
</evidence>
<dbReference type="EMBL" id="CM026421">
    <property type="protein sequence ID" value="KAG0592901.1"/>
    <property type="molecule type" value="Genomic_DNA"/>
</dbReference>
<sequence>MAPYVAKAEILINAPIDLIWSINLDLAKYKEWNPFIVCVTNIPPQLAVGSKITLHARFSDGTKSTSQEAVTDLVPPYMNASAGGVCRAVLAYKYSGLLPHVGLVNGTRYQWLEQKVNSGTTFYRTEETFTGPGAVLVPVEQVQDGFQRHAIALRDRAEAFSRT</sequence>
<reference evidence="1" key="1">
    <citation type="submission" date="2020-06" db="EMBL/GenBank/DDBJ databases">
        <title>WGS assembly of Ceratodon purpureus strain R40.</title>
        <authorList>
            <person name="Carey S.B."/>
            <person name="Jenkins J."/>
            <person name="Shu S."/>
            <person name="Lovell J.T."/>
            <person name="Sreedasyam A."/>
            <person name="Maumus F."/>
            <person name="Tiley G.P."/>
            <person name="Fernandez-Pozo N."/>
            <person name="Barry K."/>
            <person name="Chen C."/>
            <person name="Wang M."/>
            <person name="Lipzen A."/>
            <person name="Daum C."/>
            <person name="Saski C.A."/>
            <person name="Payton A.C."/>
            <person name="Mcbreen J.C."/>
            <person name="Conrad R.E."/>
            <person name="Kollar L.M."/>
            <person name="Olsson S."/>
            <person name="Huttunen S."/>
            <person name="Landis J.B."/>
            <person name="Wickett N.J."/>
            <person name="Johnson M.G."/>
            <person name="Rensing S.A."/>
            <person name="Grimwood J."/>
            <person name="Schmutz J."/>
            <person name="Mcdaniel S.F."/>
        </authorList>
    </citation>
    <scope>NUCLEOTIDE SEQUENCE</scope>
    <source>
        <strain evidence="1">R40</strain>
    </source>
</reference>
<organism evidence="1 2">
    <name type="scientific">Ceratodon purpureus</name>
    <name type="common">Fire moss</name>
    <name type="synonym">Dicranum purpureum</name>
    <dbReference type="NCBI Taxonomy" id="3225"/>
    <lineage>
        <taxon>Eukaryota</taxon>
        <taxon>Viridiplantae</taxon>
        <taxon>Streptophyta</taxon>
        <taxon>Embryophyta</taxon>
        <taxon>Bryophyta</taxon>
        <taxon>Bryophytina</taxon>
        <taxon>Bryopsida</taxon>
        <taxon>Dicranidae</taxon>
        <taxon>Pseudoditrichales</taxon>
        <taxon>Ditrichaceae</taxon>
        <taxon>Ceratodon</taxon>
    </lineage>
</organism>
<evidence type="ECO:0000313" key="2">
    <source>
        <dbReference type="Proteomes" id="UP000822688"/>
    </source>
</evidence>
<dbReference type="CDD" id="cd07822">
    <property type="entry name" value="SRPBCC_4"/>
    <property type="match status" value="1"/>
</dbReference>
<dbReference type="Gene3D" id="3.30.530.20">
    <property type="match status" value="1"/>
</dbReference>
<comment type="caution">
    <text evidence="1">The sequence shown here is derived from an EMBL/GenBank/DDBJ whole genome shotgun (WGS) entry which is preliminary data.</text>
</comment>
<dbReference type="SUPFAM" id="SSF55961">
    <property type="entry name" value="Bet v1-like"/>
    <property type="match status" value="1"/>
</dbReference>
<dbReference type="InterPro" id="IPR023393">
    <property type="entry name" value="START-like_dom_sf"/>
</dbReference>
<name>A0A8T0JE01_CERPU</name>
<evidence type="ECO:0000313" key="1">
    <source>
        <dbReference type="EMBL" id="KAG0592901.1"/>
    </source>
</evidence>
<gene>
    <name evidence="1" type="ORF">KC19_1G289000</name>
</gene>